<dbReference type="EMBL" id="ML178817">
    <property type="protein sequence ID" value="TFL05113.1"/>
    <property type="molecule type" value="Genomic_DNA"/>
</dbReference>
<dbReference type="Gene3D" id="3.80.10.10">
    <property type="entry name" value="Ribonuclease Inhibitor"/>
    <property type="match status" value="1"/>
</dbReference>
<protein>
    <submittedName>
        <fullName evidence="1">Uncharacterized protein</fullName>
    </submittedName>
</protein>
<dbReference type="OrthoDB" id="2269034at2759"/>
<keyword evidence="2" id="KW-1185">Reference proteome</keyword>
<dbReference type="InterPro" id="IPR032675">
    <property type="entry name" value="LRR_dom_sf"/>
</dbReference>
<proteinExistence type="predicted"/>
<sequence length="506" mass="56906">MAEGIAKVCNEVLYQIFLLTTGDSTGGWDASSPPWNLAAVCRRWRTLCIGTARLWTCFEVGGGHMCNVVDETCTSSQVVILRCCLMLQRSQNLPIHVDCTYAERTCAKSMMRALTKHAHRWASLLFHPDELFTVPTFNRLLRPPVHFTALRHLDYQCEANYERMFRLGPYFDTTSLPALTSLRLGSWLGDMSVDSNSFPWAQLHHICLANYIGDQEGILALLTSCPNITHFSFSTTYCFTEDVENFQPNGVLLNELVQLEMSIPGGWMDKDCLDLVQILLYIRAPKLRRLAVLHCGNIGSGRPLDDNLVDLVTRSGCRIRSLDVTKSWEAPDTESEDEDYVLHLPRLFSKVSQDLEDLMIIADVAEEAYKDDCDDLFAEMLTTGGSSDTLFPRLSRLRIEDMQFDPILLAEVIQFRQAQGPSGQGESTDVVPLDRVEIQYKQTPDGDLPGKKHPVAAFYAATLSNVLSGCGSELPNPKCDLVFDSQYFLPRFCLETASVDYVYDPY</sequence>
<dbReference type="AlphaFoldDB" id="A0A5C3QT03"/>
<gene>
    <name evidence="1" type="ORF">BDV98DRAFT_561497</name>
</gene>
<accession>A0A5C3QT03</accession>
<evidence type="ECO:0000313" key="2">
    <source>
        <dbReference type="Proteomes" id="UP000305067"/>
    </source>
</evidence>
<name>A0A5C3QT03_9AGAR</name>
<reference evidence="1 2" key="1">
    <citation type="journal article" date="2019" name="Nat. Ecol. Evol.">
        <title>Megaphylogeny resolves global patterns of mushroom evolution.</title>
        <authorList>
            <person name="Varga T."/>
            <person name="Krizsan K."/>
            <person name="Foldi C."/>
            <person name="Dima B."/>
            <person name="Sanchez-Garcia M."/>
            <person name="Sanchez-Ramirez S."/>
            <person name="Szollosi G.J."/>
            <person name="Szarkandi J.G."/>
            <person name="Papp V."/>
            <person name="Albert L."/>
            <person name="Andreopoulos W."/>
            <person name="Angelini C."/>
            <person name="Antonin V."/>
            <person name="Barry K.W."/>
            <person name="Bougher N.L."/>
            <person name="Buchanan P."/>
            <person name="Buyck B."/>
            <person name="Bense V."/>
            <person name="Catcheside P."/>
            <person name="Chovatia M."/>
            <person name="Cooper J."/>
            <person name="Damon W."/>
            <person name="Desjardin D."/>
            <person name="Finy P."/>
            <person name="Geml J."/>
            <person name="Haridas S."/>
            <person name="Hughes K."/>
            <person name="Justo A."/>
            <person name="Karasinski D."/>
            <person name="Kautmanova I."/>
            <person name="Kiss B."/>
            <person name="Kocsube S."/>
            <person name="Kotiranta H."/>
            <person name="LaButti K.M."/>
            <person name="Lechner B.E."/>
            <person name="Liimatainen K."/>
            <person name="Lipzen A."/>
            <person name="Lukacs Z."/>
            <person name="Mihaltcheva S."/>
            <person name="Morgado L.N."/>
            <person name="Niskanen T."/>
            <person name="Noordeloos M.E."/>
            <person name="Ohm R.A."/>
            <person name="Ortiz-Santana B."/>
            <person name="Ovrebo C."/>
            <person name="Racz N."/>
            <person name="Riley R."/>
            <person name="Savchenko A."/>
            <person name="Shiryaev A."/>
            <person name="Soop K."/>
            <person name="Spirin V."/>
            <person name="Szebenyi C."/>
            <person name="Tomsovsky M."/>
            <person name="Tulloss R.E."/>
            <person name="Uehling J."/>
            <person name="Grigoriev I.V."/>
            <person name="Vagvolgyi C."/>
            <person name="Papp T."/>
            <person name="Martin F.M."/>
            <person name="Miettinen O."/>
            <person name="Hibbett D.S."/>
            <person name="Nagy L.G."/>
        </authorList>
    </citation>
    <scope>NUCLEOTIDE SEQUENCE [LARGE SCALE GENOMIC DNA]</scope>
    <source>
        <strain evidence="1 2">CBS 309.79</strain>
    </source>
</reference>
<organism evidence="1 2">
    <name type="scientific">Pterulicium gracile</name>
    <dbReference type="NCBI Taxonomy" id="1884261"/>
    <lineage>
        <taxon>Eukaryota</taxon>
        <taxon>Fungi</taxon>
        <taxon>Dikarya</taxon>
        <taxon>Basidiomycota</taxon>
        <taxon>Agaricomycotina</taxon>
        <taxon>Agaricomycetes</taxon>
        <taxon>Agaricomycetidae</taxon>
        <taxon>Agaricales</taxon>
        <taxon>Pleurotineae</taxon>
        <taxon>Pterulaceae</taxon>
        <taxon>Pterulicium</taxon>
    </lineage>
</organism>
<evidence type="ECO:0000313" key="1">
    <source>
        <dbReference type="EMBL" id="TFL05113.1"/>
    </source>
</evidence>
<dbReference type="Proteomes" id="UP000305067">
    <property type="component" value="Unassembled WGS sequence"/>
</dbReference>